<dbReference type="EMBL" id="BFAA01013284">
    <property type="protein sequence ID" value="GCB79162.1"/>
    <property type="molecule type" value="Genomic_DNA"/>
</dbReference>
<dbReference type="InterPro" id="IPR057365">
    <property type="entry name" value="URGCP"/>
</dbReference>
<keyword evidence="6" id="KW-1185">Reference proteome</keyword>
<dbReference type="Proteomes" id="UP000288216">
    <property type="component" value="Unassembled WGS sequence"/>
</dbReference>
<comment type="similarity">
    <text evidence="1">Belongs to the TRAFAC class dynamin-like GTPase superfamily. Very large inducible GTPase (VLIG) family.</text>
</comment>
<comment type="caution">
    <text evidence="5">The sequence shown here is derived from an EMBL/GenBank/DDBJ whole genome shotgun (WGS) entry which is preliminary data.</text>
</comment>
<name>A0A401Q1A0_SCYTO</name>
<dbReference type="PROSITE" id="PS51717">
    <property type="entry name" value="G_VLIG"/>
    <property type="match status" value="1"/>
</dbReference>
<dbReference type="Pfam" id="PF25496">
    <property type="entry name" value="URGCP"/>
    <property type="match status" value="1"/>
</dbReference>
<dbReference type="InterPro" id="IPR030383">
    <property type="entry name" value="G_VLIG_dom"/>
</dbReference>
<dbReference type="InterPro" id="IPR052986">
    <property type="entry name" value="VLIG_GTPase"/>
</dbReference>
<dbReference type="GO" id="GO:0005525">
    <property type="term" value="F:GTP binding"/>
    <property type="evidence" value="ECO:0007669"/>
    <property type="project" value="InterPro"/>
</dbReference>
<feature type="coiled-coil region" evidence="2">
    <location>
        <begin position="1112"/>
        <end position="1139"/>
    </location>
</feature>
<dbReference type="PANTHER" id="PTHR14819:SF9">
    <property type="entry name" value="UP-REGULATOR OF CELL PROLIFERATION-LIKE"/>
    <property type="match status" value="1"/>
</dbReference>
<feature type="coiled-coil region" evidence="2">
    <location>
        <begin position="1673"/>
        <end position="1700"/>
    </location>
</feature>
<reference evidence="5 6" key="1">
    <citation type="journal article" date="2018" name="Nat. Ecol. Evol.">
        <title>Shark genomes provide insights into elasmobranch evolution and the origin of vertebrates.</title>
        <authorList>
            <person name="Hara Y"/>
            <person name="Yamaguchi K"/>
            <person name="Onimaru K"/>
            <person name="Kadota M"/>
            <person name="Koyanagi M"/>
            <person name="Keeley SD"/>
            <person name="Tatsumi K"/>
            <person name="Tanaka K"/>
            <person name="Motone F"/>
            <person name="Kageyama Y"/>
            <person name="Nozu R"/>
            <person name="Adachi N"/>
            <person name="Nishimura O"/>
            <person name="Nakagawa R"/>
            <person name="Tanegashima C"/>
            <person name="Kiyatake I"/>
            <person name="Matsumoto R"/>
            <person name="Murakumo K"/>
            <person name="Nishida K"/>
            <person name="Terakita A"/>
            <person name="Kuratani S"/>
            <person name="Sato K"/>
            <person name="Hyodo S Kuraku.S."/>
        </authorList>
    </citation>
    <scope>NUCLEOTIDE SEQUENCE [LARGE SCALE GENOMIC DNA]</scope>
</reference>
<protein>
    <recommendedName>
        <fullName evidence="4">VLIG-type G domain-containing protein</fullName>
    </recommendedName>
</protein>
<evidence type="ECO:0000313" key="5">
    <source>
        <dbReference type="EMBL" id="GCB79162.1"/>
    </source>
</evidence>
<feature type="domain" description="VLIG-type G" evidence="4">
    <location>
        <begin position="1284"/>
        <end position="1527"/>
    </location>
</feature>
<dbReference type="Pfam" id="PF25974">
    <property type="entry name" value="URGCP_9th"/>
    <property type="match status" value="1"/>
</dbReference>
<evidence type="ECO:0000259" key="4">
    <source>
        <dbReference type="PROSITE" id="PS51717"/>
    </source>
</evidence>
<evidence type="ECO:0000256" key="1">
    <source>
        <dbReference type="ARBA" id="ARBA00006828"/>
    </source>
</evidence>
<dbReference type="OrthoDB" id="1597724at2759"/>
<dbReference type="PANTHER" id="PTHR14819">
    <property type="entry name" value="GTP-BINDING"/>
    <property type="match status" value="1"/>
</dbReference>
<sequence>MNDMLKEREKLLKVPETCSLLGASMSPREQTDSFVSHTHAVNSKQCMEQLGLSLTNTLEIGFCGFKLDVKGEYSTSSSNSTSTSTDSTYVSLCKMVIVPMASVELNIKDLTLSESAVNSLKDVESNLRYQESEDTKDASCQQFLERYGSHVSCSNIQFGGIYLTEAASDKLKHKEREGCEEVMKTLINTDLHIGGLGSVNASVSTSASHFKSNINYTCSKSLLEKIRVSITKIGGPVEASSRADWMAGLQAQNSTWRVIDRGSVDNLVPVWKVILNNHRSIFEDHQLLTENLQRCWERKTGLKSEDAETSEVIDVNTGVQDLVQEVNKWITVSELDFLTNCVRNVSQCLDIKSSLRKHFTIDTDRLWYHEFICKSSVQVFIGKVLQCVAEQDLEDVDKVYLKICLSDLLQPQGMIRSLDFPSLPSVFQQLSDIPNNKEEFTFCSVEEAKEHIRKLERRLEGLEVGNEFQTKICNELGKALFNLQLLYKQSGDKYTSILLTALLHPVSYEASGILNQPLTDNDRKYLISQLNVIETYRSEMKTMEVTQRQAFLLYKALTAGVTETQNKDPRTVLQTMCAEMEQEMTPRVREAVMTPSGTFLSNMEHLKVTLLNLSEDKDSQEEKAPSVVGESLVRSTHRDQTENTINTHSDSPSDCTERLNNSHNDRPPQIVNDLGLQNYYPHKLSLNFMREICWDKLKNNKPTQLIDVPWHFLQRILSANSIARNPEWPPAQQSEGQTETEEDISDFFEEVETKISGINPLDITAAVFLCADYFLQQELMLKMSLCQFALPFLQPVGNTAEKKNDTTDGSGATLSLWAMRSIVKKWCPESLRSSNGFKEMPIVTAAMPTISFIRLGRSTISKSKILNLTLSQTQLQQNIFLHSEMVCGNVPRGISDGLAEISWYLPSGKRNLDIFPEAAAFINLRGNAETNQRNTQFLAKVSTALFIFIDVIGEKEKKFLTSLAQFPAKFFLIINSNSNQQNITREQTKKLFNDLKLNQQCIVRTNINDAKLVENMCSKIKHMIQTREENATFLNLEQMANIARESGIHVDEDHPKIQRGKQQASGILGGLNNGNIHQYKGRVLPFHGKPWQEWSQAEKEKSRMKLRGDKSTEEYKYELDQKKETIRQAQRKKELSEELREFIRVLTSTSGDERAFFLRWLRLNLDNKSRELMSKLRSRYKELSKVSKQKANELKRLDQQMSDSSLGLEHFMRELGQVYEVSMMTGNTRAKREVDSNILRLPDVAAELLLDGFPLELIDGDVSNIPVQWVTAVMNKVAKKVRTRSRLFVVTVIGVQSTGKSTLLNTMFGLQFAVSSGRCTRGAFMQFIKVRGSLAKDLGCDFILVIDTEGLKAPELATLTDSYEHDNELATFVIGLSNLTLVNMGMENPTEMKDILQIVVHSLIRMKQTGKGPICQFVHQNVGDVCAHDQNLRGRQKLLEQLDQMTEAAAKLEKLDQVKFSDVMEYDPDKSNWYIPGLWHGTPPMAAVNTGYSEHVFDLKTCLINSLLERSKSERALTIPDFIKWMSGLWEQVKNENFIFSFQNSLVAEAYSQLSMKYKDWEWELRKFAHSWATQAENRINNESEVNTLLSELELEIRKDMGNKKDETLEKLKVLFESGADNVQLMERYKEQFKLSISTLCVQLQDNSIQKCRDTLNRRAGLQKVDAIWNECNEQIEEQVKQLLQNCKEVQQVLDDEELKTAFEGMWRDTLSKLNHQPCTERNIEVEIENLLREDTEAQGRVINESLQRNPLSKLGTKWFQVVEKHIDLFKMTKFMRLGSSVQQSDLDRAFLISKSLESECRQYIDNITKMDVDYDNKDCIEILNYMEEKINRISDSKFKMSEIFRAEFKLHMCGFAAPRFSEMQTKFINKHDPRKRLESKKDQYFELFMGIYKEQDQN</sequence>
<dbReference type="InterPro" id="IPR027417">
    <property type="entry name" value="P-loop_NTPase"/>
</dbReference>
<dbReference type="Pfam" id="PF25683">
    <property type="entry name" value="URGCP_GTPase"/>
    <property type="match status" value="1"/>
</dbReference>
<dbReference type="SUPFAM" id="SSF52540">
    <property type="entry name" value="P-loop containing nucleoside triphosphate hydrolases"/>
    <property type="match status" value="1"/>
</dbReference>
<evidence type="ECO:0000313" key="6">
    <source>
        <dbReference type="Proteomes" id="UP000288216"/>
    </source>
</evidence>
<accession>A0A401Q1A0</accession>
<keyword evidence="2" id="KW-0175">Coiled coil</keyword>
<evidence type="ECO:0000256" key="3">
    <source>
        <dbReference type="SAM" id="MobiDB-lite"/>
    </source>
</evidence>
<evidence type="ECO:0000256" key="2">
    <source>
        <dbReference type="SAM" id="Coils"/>
    </source>
</evidence>
<dbReference type="STRING" id="75743.A0A401Q1A0"/>
<proteinExistence type="inferred from homology"/>
<dbReference type="Gene3D" id="3.40.50.300">
    <property type="entry name" value="P-loop containing nucleotide triphosphate hydrolases"/>
    <property type="match status" value="1"/>
</dbReference>
<gene>
    <name evidence="5" type="ORF">scyTo_0018715</name>
</gene>
<organism evidence="5 6">
    <name type="scientific">Scyliorhinus torazame</name>
    <name type="common">Cloudy catshark</name>
    <name type="synonym">Catulus torazame</name>
    <dbReference type="NCBI Taxonomy" id="75743"/>
    <lineage>
        <taxon>Eukaryota</taxon>
        <taxon>Metazoa</taxon>
        <taxon>Chordata</taxon>
        <taxon>Craniata</taxon>
        <taxon>Vertebrata</taxon>
        <taxon>Chondrichthyes</taxon>
        <taxon>Elasmobranchii</taxon>
        <taxon>Galeomorphii</taxon>
        <taxon>Galeoidea</taxon>
        <taxon>Carcharhiniformes</taxon>
        <taxon>Scyliorhinidae</taxon>
        <taxon>Scyliorhinus</taxon>
    </lineage>
</organism>
<feature type="region of interest" description="Disordered" evidence="3">
    <location>
        <begin position="614"/>
        <end position="670"/>
    </location>
</feature>
<feature type="compositionally biased region" description="Polar residues" evidence="3">
    <location>
        <begin position="642"/>
        <end position="662"/>
    </location>
</feature>
<feature type="compositionally biased region" description="Basic and acidic residues" evidence="3">
    <location>
        <begin position="614"/>
        <end position="624"/>
    </location>
</feature>
<dbReference type="InterPro" id="IPR058641">
    <property type="entry name" value="GVIN1_dom"/>
</dbReference>
<dbReference type="OMA" id="DWEWELR"/>